<keyword evidence="3" id="KW-1185">Reference proteome</keyword>
<dbReference type="KEGG" id="erz:ER308_18655"/>
<dbReference type="SUPFAM" id="SSF51004">
    <property type="entry name" value="C-terminal (heme d1) domain of cytochrome cd1-nitrite reductase"/>
    <property type="match status" value="1"/>
</dbReference>
<proteinExistence type="predicted"/>
<dbReference type="Proteomes" id="UP000291469">
    <property type="component" value="Chromosome"/>
</dbReference>
<dbReference type="InterPro" id="IPR011048">
    <property type="entry name" value="Haem_d1_sf"/>
</dbReference>
<sequence length="432" mass="44519">MSWEEPTPARRRLGPALGAVAAAIVIGGAVALAGPRDAFGPEEEPRDEALEVEAEEEPDEGTARELDPEEPDEAQGPEEAGPDDGELDEDPMDGDDGDDAGGGDADDGTLDYGTVEDGQGEALDQVGTLPEDTGAVLYQTDGRQLLATDLDTGMKRTVELAELDVNQQGSGPPLQLQALADGVVVGAPQGEAAYIPSDLETAVPLGVEGCPLPGSADPVWMAPCMPGLGSQPMLSAVDPHDGELRHQQELTANTEMVGAVDEHLAMNTRGGPVLHEPIGGNGVELGTGTVLDVVDGHVGMARCDASLSCAFVLETVDGQTVASIPSPPDAYLGAWLNAGRTVAPGLAHAAFLVSTDDGTSALSIRDLDDGEEVFAFPVPSPEPGHAWTPEGEWVLHAVEDGFLAARPHRDEAVHLTTEGLPDAALTIGSSGE</sequence>
<accession>A0A411YJC1</accession>
<reference evidence="2 3" key="1">
    <citation type="submission" date="2019-01" db="EMBL/GenBank/DDBJ databases">
        <title>Egibacter rhizosphaerae EGI 80759T.</title>
        <authorList>
            <person name="Chen D.-D."/>
            <person name="Tian Y."/>
            <person name="Jiao J.-Y."/>
            <person name="Zhang X.-T."/>
            <person name="Zhang Y.-G."/>
            <person name="Zhang Y."/>
            <person name="Xiao M."/>
            <person name="Shu W.-S."/>
            <person name="Li W.-J."/>
        </authorList>
    </citation>
    <scope>NUCLEOTIDE SEQUENCE [LARGE SCALE GENOMIC DNA]</scope>
    <source>
        <strain evidence="2 3">EGI 80759</strain>
    </source>
</reference>
<feature type="compositionally biased region" description="Acidic residues" evidence="1">
    <location>
        <begin position="40"/>
        <end position="60"/>
    </location>
</feature>
<evidence type="ECO:0000256" key="1">
    <source>
        <dbReference type="SAM" id="MobiDB-lite"/>
    </source>
</evidence>
<dbReference type="EMBL" id="CP036402">
    <property type="protein sequence ID" value="QBI21388.1"/>
    <property type="molecule type" value="Genomic_DNA"/>
</dbReference>
<gene>
    <name evidence="2" type="ORF">ER308_18655</name>
</gene>
<dbReference type="AlphaFoldDB" id="A0A411YJC1"/>
<name>A0A411YJC1_9ACTN</name>
<evidence type="ECO:0000313" key="2">
    <source>
        <dbReference type="EMBL" id="QBI21388.1"/>
    </source>
</evidence>
<protein>
    <submittedName>
        <fullName evidence="2">Uncharacterized protein</fullName>
    </submittedName>
</protein>
<feature type="region of interest" description="Disordered" evidence="1">
    <location>
        <begin position="34"/>
        <end position="116"/>
    </location>
</feature>
<feature type="compositionally biased region" description="Acidic residues" evidence="1">
    <location>
        <begin position="67"/>
        <end position="109"/>
    </location>
</feature>
<evidence type="ECO:0000313" key="3">
    <source>
        <dbReference type="Proteomes" id="UP000291469"/>
    </source>
</evidence>
<organism evidence="2 3">
    <name type="scientific">Egibacter rhizosphaerae</name>
    <dbReference type="NCBI Taxonomy" id="1670831"/>
    <lineage>
        <taxon>Bacteria</taxon>
        <taxon>Bacillati</taxon>
        <taxon>Actinomycetota</taxon>
        <taxon>Nitriliruptoria</taxon>
        <taxon>Egibacterales</taxon>
        <taxon>Egibacteraceae</taxon>
        <taxon>Egibacter</taxon>
    </lineage>
</organism>
<dbReference type="RefSeq" id="WP_131156380.1">
    <property type="nucleotide sequence ID" value="NZ_CP036402.1"/>
</dbReference>